<reference evidence="2 3" key="1">
    <citation type="submission" date="2024-11" db="EMBL/GenBank/DDBJ databases">
        <title>A near-complete genome assembly of Cinchona calisaya.</title>
        <authorList>
            <person name="Lian D.C."/>
            <person name="Zhao X.W."/>
            <person name="Wei L."/>
        </authorList>
    </citation>
    <scope>NUCLEOTIDE SEQUENCE [LARGE SCALE GENOMIC DNA]</scope>
    <source>
        <tissue evidence="2">Nenye</tissue>
    </source>
</reference>
<dbReference type="Proteomes" id="UP001630127">
    <property type="component" value="Unassembled WGS sequence"/>
</dbReference>
<evidence type="ECO:0000313" key="3">
    <source>
        <dbReference type="Proteomes" id="UP001630127"/>
    </source>
</evidence>
<organism evidence="2 3">
    <name type="scientific">Cinchona calisaya</name>
    <dbReference type="NCBI Taxonomy" id="153742"/>
    <lineage>
        <taxon>Eukaryota</taxon>
        <taxon>Viridiplantae</taxon>
        <taxon>Streptophyta</taxon>
        <taxon>Embryophyta</taxon>
        <taxon>Tracheophyta</taxon>
        <taxon>Spermatophyta</taxon>
        <taxon>Magnoliopsida</taxon>
        <taxon>eudicotyledons</taxon>
        <taxon>Gunneridae</taxon>
        <taxon>Pentapetalae</taxon>
        <taxon>asterids</taxon>
        <taxon>lamiids</taxon>
        <taxon>Gentianales</taxon>
        <taxon>Rubiaceae</taxon>
        <taxon>Cinchonoideae</taxon>
        <taxon>Cinchoneae</taxon>
        <taxon>Cinchona</taxon>
    </lineage>
</organism>
<keyword evidence="1" id="KW-0732">Signal</keyword>
<dbReference type="AlphaFoldDB" id="A0ABD3B071"/>
<evidence type="ECO:0000313" key="2">
    <source>
        <dbReference type="EMBL" id="KAL3536895.1"/>
    </source>
</evidence>
<comment type="caution">
    <text evidence="2">The sequence shown here is derived from an EMBL/GenBank/DDBJ whole genome shotgun (WGS) entry which is preliminary data.</text>
</comment>
<dbReference type="SUPFAM" id="SSF111388">
    <property type="entry name" value="Pollen allergen ole e 6"/>
    <property type="match status" value="1"/>
</dbReference>
<dbReference type="EMBL" id="JBJUIK010000001">
    <property type="protein sequence ID" value="KAL3536895.1"/>
    <property type="molecule type" value="Genomic_DNA"/>
</dbReference>
<dbReference type="Gene3D" id="1.10.287.720">
    <property type="entry name" value="Pollen allergen ole e 6"/>
    <property type="match status" value="1"/>
</dbReference>
<proteinExistence type="predicted"/>
<name>A0ABD3B071_9GENT</name>
<sequence>MAKLVAVFLMFMVVVAAVHIHKAEATADTQQFKDCYNNCHKECFQDGKANGYTFCEMKCDADCASNEIKVKFLGQ</sequence>
<dbReference type="PANTHER" id="PTHR35632">
    <property type="entry name" value="MAJOR POLLEN ALLERGEN OLE E 6-LIKE"/>
    <property type="match status" value="1"/>
</dbReference>
<evidence type="ECO:0000256" key="1">
    <source>
        <dbReference type="SAM" id="SignalP"/>
    </source>
</evidence>
<dbReference type="InterPro" id="IPR036466">
    <property type="entry name" value="Pollen_allergen_ole-e-6_sf"/>
</dbReference>
<protein>
    <submittedName>
        <fullName evidence="2">Uncharacterized protein</fullName>
    </submittedName>
</protein>
<dbReference type="InterPro" id="IPR015333">
    <property type="entry name" value="Pollen_allergen_ole-e-6"/>
</dbReference>
<dbReference type="Pfam" id="PF09253">
    <property type="entry name" value="Ole_e_6"/>
    <property type="match status" value="1"/>
</dbReference>
<gene>
    <name evidence="2" type="ORF">ACH5RR_000261</name>
</gene>
<feature type="chain" id="PRO_5044846697" evidence="1">
    <location>
        <begin position="18"/>
        <end position="75"/>
    </location>
</feature>
<dbReference type="PANTHER" id="PTHR35632:SF4">
    <property type="entry name" value="CYSTEINE-RICH PROTEIN"/>
    <property type="match status" value="1"/>
</dbReference>
<feature type="signal peptide" evidence="1">
    <location>
        <begin position="1"/>
        <end position="17"/>
    </location>
</feature>
<accession>A0ABD3B071</accession>
<keyword evidence="3" id="KW-1185">Reference proteome</keyword>